<dbReference type="SMART" id="SM00181">
    <property type="entry name" value="EGF"/>
    <property type="match status" value="5"/>
</dbReference>
<keyword evidence="4" id="KW-0812">Transmembrane</keyword>
<keyword evidence="4" id="KW-1133">Transmembrane helix</keyword>
<comment type="caution">
    <text evidence="7">The sequence shown here is derived from an EMBL/GenBank/DDBJ whole genome shotgun (WGS) entry which is preliminary data.</text>
</comment>
<evidence type="ECO:0000313" key="7">
    <source>
        <dbReference type="EMBL" id="CAD8148113.1"/>
    </source>
</evidence>
<sequence>MSTTLQICILSVLINVIKNQNYALSEWQYYSSELVDNTFPSTGWNAIPPFYTCDSIVPPFQQFYDFTGQPWARSFDLTQERGYSQVRIIFDLYIFQYPQDSILNMPFLFKFDGNIIPFDVDLFIQQNLDLNFTYCNSRAFKDLKFFSDFQINIPLNTVNFNHYFEIRPLDITTQFSIKNFFIFINKCSINCLQCEVEKFCTVCKPNFQLLSNVCRCSYPKPFNFNNDCIDSCPLGYFDFYENICKTYASKSTLFLDDVNQNQIKYDYIKDTLSNIFYKSSTYEADQDVQGPFRFNDKIQYSLRKQSITSILELEITLYLFGEIADLSKLIIEVNNYRIGTITTQLVISQMFARFGLIKSVLDCSRIGFSSCKKIQFYTTLQTFFEQDIVIGIQSQFNIFDPLQAWGIDQIIVNEIEPAIQLPLVCALWYQGNCINQCPSYSTQNGNVCEDYGSIFKNPQYILKEFYPNNLISTKQMQLINIQKLVWYQFENRYLYMFNTKINGGIYQQRFHIKANHRKLRLMISVLLIDWQNNSQDYFFEIVAGLGLNQQRHKFYADSLHQFTSYQLNQEFPDYIYRNYTMDFFHSLNTFSLEFRCFSPFDGYCSFFDYFIIIEKCDHGCKECDSNGVCQKYEEDFENQISYQFNNYQCLDGYYYNNEQCYKCVFGCGKCNIIVCLQCKDGFEMKEGKCFCQGTQSNETCQKLKQCPKQCLTCELHHPNCDSCDLNQLKVLNMNTCVCMNGYYLNQDLECILCNSKCITCNGYESCTSCNSLTNRELFQNMCECKQGYFDSVETIYCQKCHHLCVNCYYEYDRCTECDTQQFRQLSKGKCACQIGYYEDNQQICQQCNPNCYTCEQDQICLSCDITLNRVINKQQICICNQGYFENNTNQCQQCHYSCIYCNQSEEFNQCTTCPISRIKSSDKMNSFECKCRKGYFDIGVLECISCKPYKNINASHPCYSQCGDNILQWNEECDDGNNDSRDGCVDCYFSTDRCSPSICKKCYQGYCSVCNDGYYLNGYNECQQCSQSCLTCITSPQNCLQCRFTLEDKTCKMCEQEFGLQIKDDKCTAVCGDNIFVDIEQCDDGNIIDGDGCNSQCKVEEGFICNPTCVVINPINFMLKSDPKDKYFNSKRYCYLDFNQDVVIDGNLSSMINLQFNNSLIEYNSNITQLNPQSLLIEIKFLNNAENPVVQIQISTPQKIKNYQGAFLENNIQTIQLLPYMQQSEGTKSATNSSSNFAYFIMVFLLSLAGFSFITGGLNIFFNLLDSIQMLAYLKYLNIIFPYNVQIYFETFGFAEFDFLKEYISVQLTILDFDFKISENQPDQKFAEEGYSSLFVINILSVLSVFAITYCTFMLSIILNKICNYYITYIHNKIQDDIYFILGIFEYYLYVAAKHLLSLSGIYTTHIHNNIIRTLLTVAMDFNMAMFLQLKTYQDDMRFSYYLSVIAFIAHLLFIYYGLNALSKKQYEFVTKAYKQKHESFLEGNPEMHQNQFVKYYNLAILIKKMMFMFSLIFLYHCPFFQILMSSIQNIIFIGYIILIKPLKDINEFYKVILTECILWLEQLFILLIYYIQSGTNQLEQSQISNMEILGWVIIGLSVVMLLIQFLIDIKQHAYFLYQQYSFIQRMFKFINLVFNKQEQQTDQIAEELIKEEKNIKSKTKIITYQFTIERKIYEI</sequence>
<feature type="transmembrane region" description="Helical" evidence="4">
    <location>
        <begin position="1589"/>
        <end position="1608"/>
    </location>
</feature>
<feature type="transmembrane region" description="Helical" evidence="4">
    <location>
        <begin position="1334"/>
        <end position="1358"/>
    </location>
</feature>
<feature type="transmembrane region" description="Helical" evidence="4">
    <location>
        <begin position="1378"/>
        <end position="1399"/>
    </location>
</feature>
<dbReference type="PANTHER" id="PTHR15332:SF175">
    <property type="entry name" value="PROPROTEIN CONVERTASE SUBTILISIN_KEXIN TYPE 5-LIKE"/>
    <property type="match status" value="1"/>
</dbReference>
<evidence type="ECO:0000256" key="1">
    <source>
        <dbReference type="ARBA" id="ARBA00022729"/>
    </source>
</evidence>
<protein>
    <recommendedName>
        <fullName evidence="6">EGF-like domain-containing protein</fullName>
    </recommendedName>
</protein>
<evidence type="ECO:0000256" key="5">
    <source>
        <dbReference type="SAM" id="SignalP"/>
    </source>
</evidence>
<evidence type="ECO:0000256" key="3">
    <source>
        <dbReference type="ARBA" id="ARBA00023157"/>
    </source>
</evidence>
<evidence type="ECO:0000256" key="2">
    <source>
        <dbReference type="ARBA" id="ARBA00022737"/>
    </source>
</evidence>
<proteinExistence type="predicted"/>
<feature type="domain" description="EGF-like" evidence="6">
    <location>
        <begin position="186"/>
        <end position="217"/>
    </location>
</feature>
<dbReference type="SMART" id="SM00261">
    <property type="entry name" value="FU"/>
    <property type="match status" value="7"/>
</dbReference>
<evidence type="ECO:0000256" key="4">
    <source>
        <dbReference type="SAM" id="Phobius"/>
    </source>
</evidence>
<keyword evidence="1 5" id="KW-0732">Signal</keyword>
<keyword evidence="8" id="KW-1185">Reference proteome</keyword>
<dbReference type="Pfam" id="PF13948">
    <property type="entry name" value="DUF4215"/>
    <property type="match status" value="2"/>
</dbReference>
<feature type="domain" description="EGF-like" evidence="6">
    <location>
        <begin position="900"/>
        <end position="944"/>
    </location>
</feature>
<feature type="transmembrane region" description="Helical" evidence="4">
    <location>
        <begin position="1520"/>
        <end position="1540"/>
    </location>
</feature>
<feature type="transmembrane region" description="Helical" evidence="4">
    <location>
        <begin position="1496"/>
        <end position="1514"/>
    </location>
</feature>
<evidence type="ECO:0000259" key="6">
    <source>
        <dbReference type="SMART" id="SM00181"/>
    </source>
</evidence>
<accession>A0A8S1T7A2</accession>
<dbReference type="NCBIfam" id="TIGR02232">
    <property type="entry name" value="myxo_disulf_rpt"/>
    <property type="match status" value="2"/>
</dbReference>
<feature type="transmembrane region" description="Helical" evidence="4">
    <location>
        <begin position="1441"/>
        <end position="1459"/>
    </location>
</feature>
<feature type="transmembrane region" description="Helical" evidence="4">
    <location>
        <begin position="1237"/>
        <end position="1265"/>
    </location>
</feature>
<dbReference type="EMBL" id="CAJJDP010000020">
    <property type="protein sequence ID" value="CAD8148113.1"/>
    <property type="molecule type" value="Genomic_DNA"/>
</dbReference>
<feature type="signal peptide" evidence="5">
    <location>
        <begin position="1"/>
        <end position="19"/>
    </location>
</feature>
<dbReference type="InterPro" id="IPR006212">
    <property type="entry name" value="Furin_repeat"/>
</dbReference>
<keyword evidence="3" id="KW-1015">Disulfide bond</keyword>
<feature type="transmembrane region" description="Helical" evidence="4">
    <location>
        <begin position="1552"/>
        <end position="1573"/>
    </location>
</feature>
<keyword evidence="4" id="KW-0472">Membrane</keyword>
<name>A0A8S1T7A2_PAROT</name>
<organism evidence="7 8">
    <name type="scientific">Paramecium octaurelia</name>
    <dbReference type="NCBI Taxonomy" id="43137"/>
    <lineage>
        <taxon>Eukaryota</taxon>
        <taxon>Sar</taxon>
        <taxon>Alveolata</taxon>
        <taxon>Ciliophora</taxon>
        <taxon>Intramacronucleata</taxon>
        <taxon>Oligohymenophorea</taxon>
        <taxon>Peniculida</taxon>
        <taxon>Parameciidae</taxon>
        <taxon>Paramecium</taxon>
    </lineage>
</organism>
<gene>
    <name evidence="7" type="ORF">POCTA_138.1.T0200363</name>
</gene>
<reference evidence="7" key="1">
    <citation type="submission" date="2021-01" db="EMBL/GenBank/DDBJ databases">
        <authorList>
            <consortium name="Genoscope - CEA"/>
            <person name="William W."/>
        </authorList>
    </citation>
    <scope>NUCLEOTIDE SEQUENCE</scope>
</reference>
<dbReference type="OMA" id="LTECILW"/>
<dbReference type="PANTHER" id="PTHR15332">
    <property type="entry name" value="PROPROTEIN CONVERTASE SUBTILISIN_KEXIN TYPE 5-LIKE"/>
    <property type="match status" value="1"/>
</dbReference>
<dbReference type="InterPro" id="IPR000742">
    <property type="entry name" value="EGF"/>
</dbReference>
<feature type="domain" description="EGF-like" evidence="6">
    <location>
        <begin position="759"/>
        <end position="798"/>
    </location>
</feature>
<evidence type="ECO:0000313" key="8">
    <source>
        <dbReference type="Proteomes" id="UP000683925"/>
    </source>
</evidence>
<keyword evidence="2" id="KW-0677">Repeat</keyword>
<feature type="domain" description="EGF-like" evidence="6">
    <location>
        <begin position="986"/>
        <end position="1023"/>
    </location>
</feature>
<feature type="domain" description="EGF-like" evidence="6">
    <location>
        <begin position="712"/>
        <end position="751"/>
    </location>
</feature>
<dbReference type="OrthoDB" id="298063at2759"/>
<feature type="chain" id="PRO_5035832764" description="EGF-like domain-containing protein" evidence="5">
    <location>
        <begin position="20"/>
        <end position="1676"/>
    </location>
</feature>
<dbReference type="Proteomes" id="UP000683925">
    <property type="component" value="Unassembled WGS sequence"/>
</dbReference>
<dbReference type="InterPro" id="IPR011936">
    <property type="entry name" value="Myxo_disulph_rpt"/>
</dbReference>